<evidence type="ECO:0000259" key="19">
    <source>
        <dbReference type="Pfam" id="PF00330"/>
    </source>
</evidence>
<dbReference type="SUPFAM" id="SSF52016">
    <property type="entry name" value="LeuD/IlvD-like"/>
    <property type="match status" value="1"/>
</dbReference>
<dbReference type="InterPro" id="IPR015929">
    <property type="entry name" value="Aconitase_B_swivel"/>
</dbReference>
<feature type="domain" description="Aconitase B HEAT-like" evidence="21">
    <location>
        <begin position="4"/>
        <end position="156"/>
    </location>
</feature>
<dbReference type="InterPro" id="IPR015928">
    <property type="entry name" value="Aconitase/3IPM_dehydase_swvl"/>
</dbReference>
<sequence>MLEEYRKHVAERAAQGIVPKPLDASQVAALVELLKNPPKGEENFLLDLLTNRVPPGVDEAAYVKAGFLAAVAKGETSSSLISPEKAIELLGTMQGGYNIHALIEALDDEKLAPIAAKALSHTLLMFDNFYDVEEKAKAGNIHAKQVIESWADAEWFKERPALAEKMTVTVFKVTGETNTDDLSPAPDAWSRPDIPLHALAMLKNARDGIEPDDAGNVGPIKQIDALNKKGFPLAYVGDVVGTGSSRKSATNSVLWFMGDDIPFVPNKRGGGVVLGGKIAPIFFNTMEDAGALPIEVDVSKLNMGDVIDIYPFKGEVRNHETGELLETFELKTDVLIDEVRAGGRIPLIIGRGLTNKARESLGLEATDVFRHAKSVAQSNRGFSLAQKMVGRACGRPGIRPGEYCEPKMTSVGSQDTTGPMTRDELKDLACLGFSADLVMQSFCHTAAYPKPVDVTTHHTLPDFIMNRGGVSLRPGDGIIHSWLNRMLLPDTVGTGGDSHTRFPIGISFPAGSGLVAFAAATGVMPLDMPESVLVRFKGEMQPGITLRDLVHAIPLYAIKDGLLTVEKKGKKNIFSGRILEIEGLPELKVEQAFELADASAERSAAGCTIKLDKAPIIEYLQSNIVLLKWMIAEGYGDRRTIERRIKGMESWLADPQLLEGDADAEYAAVIEIDLNDIKEPILCAPNDPDDARLLSDVQNEKIDEVFIGSCMTNIGHFRAAGKLLDSHKGQLPTRLWVAPPTKMDAAQLTEEGYYSVFGKSGARIEVPGCSLCMGNQARVADGATVVSTSTRNFPNRLGTGANVYLASAELAAVASLLGRLPTPAEYLQFMDKVDETAADTYRYLNFDQLSQYTEKADGVIFQTAV</sequence>
<dbReference type="NCBIfam" id="TIGR00117">
    <property type="entry name" value="acnB"/>
    <property type="match status" value="1"/>
</dbReference>
<evidence type="ECO:0000256" key="8">
    <source>
        <dbReference type="ARBA" id="ARBA00022485"/>
    </source>
</evidence>
<dbReference type="Gene3D" id="3.40.1060.10">
    <property type="entry name" value="Aconitase, Domain 2"/>
    <property type="match status" value="1"/>
</dbReference>
<dbReference type="FunFam" id="3.40.1060.10:FF:000002">
    <property type="entry name" value="Aconitate hydratase B"/>
    <property type="match status" value="1"/>
</dbReference>
<protein>
    <recommendedName>
        <fullName evidence="7 16">Aconitate hydratase B</fullName>
        <ecNumber evidence="5 16">4.2.1.3</ecNumber>
        <ecNumber evidence="6 16">4.2.1.99</ecNumber>
    </recommendedName>
    <alternativeName>
        <fullName evidence="16">2-methylisocitrate dehydratase</fullName>
    </alternativeName>
</protein>
<dbReference type="Gene3D" id="3.20.19.10">
    <property type="entry name" value="Aconitase, domain 4"/>
    <property type="match status" value="1"/>
</dbReference>
<comment type="similarity">
    <text evidence="4 16">Belongs to the aconitase/IPM isomerase family.</text>
</comment>
<dbReference type="EC" id="4.2.1.3" evidence="5 16"/>
<feature type="binding site" evidence="18">
    <location>
        <position position="791"/>
    </location>
    <ligand>
        <name>substrate</name>
    </ligand>
</feature>
<dbReference type="SUPFAM" id="SSF74778">
    <property type="entry name" value="Aconitase B, N-terminal domain"/>
    <property type="match status" value="1"/>
</dbReference>
<dbReference type="EC" id="4.2.1.99" evidence="6 16"/>
<comment type="pathway">
    <text evidence="3">Organic acid metabolism; propanoate degradation.</text>
</comment>
<dbReference type="Pfam" id="PF11791">
    <property type="entry name" value="Aconitase_B_N"/>
    <property type="match status" value="1"/>
</dbReference>
<dbReference type="GO" id="GO:0019629">
    <property type="term" value="P:propionate catabolic process, 2-methylcitrate cycle"/>
    <property type="evidence" value="ECO:0007669"/>
    <property type="project" value="TreeGrafter"/>
</dbReference>
<evidence type="ECO:0000256" key="10">
    <source>
        <dbReference type="ARBA" id="ARBA00022723"/>
    </source>
</evidence>
<feature type="domain" description="Aconitase B swivel" evidence="20">
    <location>
        <begin position="168"/>
        <end position="382"/>
    </location>
</feature>
<keyword evidence="9 16" id="KW-0816">Tricarboxylic acid cycle</keyword>
<comment type="pathway">
    <text evidence="2 16">Carbohydrate metabolism; tricarboxylic acid cycle; isocitrate from oxaloacetate: step 2/2.</text>
</comment>
<reference evidence="22" key="1">
    <citation type="submission" date="2022-10" db="EMBL/GenBank/DDBJ databases">
        <title>Bacterial isolates recovered from the One Health project in Brazil.</title>
        <authorList>
            <person name="Valiatti T.B."/>
            <person name="Santos F."/>
            <person name="Cayo R."/>
            <person name="Gales A.C."/>
        </authorList>
    </citation>
    <scope>NUCLEOTIDE SEQUENCE</scope>
    <source>
        <strain evidence="22">PVR188</strain>
    </source>
</reference>
<evidence type="ECO:0000259" key="21">
    <source>
        <dbReference type="Pfam" id="PF11791"/>
    </source>
</evidence>
<dbReference type="FunFam" id="3.30.499.10:FF:000001">
    <property type="entry name" value="Aconitate hydratase B"/>
    <property type="match status" value="1"/>
</dbReference>
<evidence type="ECO:0000256" key="13">
    <source>
        <dbReference type="ARBA" id="ARBA00023014"/>
    </source>
</evidence>
<dbReference type="Gene3D" id="1.25.40.310">
    <property type="entry name" value="Aconitate B, HEAT-like domain"/>
    <property type="match status" value="1"/>
</dbReference>
<feature type="binding site" evidence="17">
    <location>
        <position position="710"/>
    </location>
    <ligand>
        <name>[4Fe-4S] cluster</name>
        <dbReference type="ChEBI" id="CHEBI:49883"/>
    </ligand>
</feature>
<dbReference type="InterPro" id="IPR004406">
    <property type="entry name" value="Aconitase_B"/>
</dbReference>
<dbReference type="GO" id="GO:0046872">
    <property type="term" value="F:metal ion binding"/>
    <property type="evidence" value="ECO:0007669"/>
    <property type="project" value="UniProtKB-KW"/>
</dbReference>
<dbReference type="FunFam" id="1.25.40.310:FF:000001">
    <property type="entry name" value="Aconitate hydratase B"/>
    <property type="match status" value="1"/>
</dbReference>
<dbReference type="GO" id="GO:0003730">
    <property type="term" value="F:mRNA 3'-UTR binding"/>
    <property type="evidence" value="ECO:0007669"/>
    <property type="project" value="UniProtKB-ARBA"/>
</dbReference>
<dbReference type="PIRSF" id="PIRSF036687">
    <property type="entry name" value="AcnB"/>
    <property type="match status" value="1"/>
</dbReference>
<dbReference type="InterPro" id="IPR050926">
    <property type="entry name" value="Aconitase/IPM_isomerase"/>
</dbReference>
<dbReference type="InterPro" id="IPR015932">
    <property type="entry name" value="Aconitase_dom2"/>
</dbReference>
<dbReference type="RefSeq" id="WP_196731660.1">
    <property type="nucleotide sequence ID" value="NZ_JADSTA010000002.1"/>
</dbReference>
<comment type="catalytic activity">
    <reaction evidence="15 16">
        <text>citrate = D-threo-isocitrate</text>
        <dbReference type="Rhea" id="RHEA:10336"/>
        <dbReference type="ChEBI" id="CHEBI:15562"/>
        <dbReference type="ChEBI" id="CHEBI:16947"/>
        <dbReference type="EC" id="4.2.1.3"/>
    </reaction>
</comment>
<dbReference type="Pfam" id="PF00330">
    <property type="entry name" value="Aconitase"/>
    <property type="match status" value="1"/>
</dbReference>
<feature type="binding site" evidence="18">
    <location>
        <position position="796"/>
    </location>
    <ligand>
        <name>substrate</name>
    </ligand>
</feature>
<accession>A0AAW6UI08</accession>
<evidence type="ECO:0000256" key="18">
    <source>
        <dbReference type="PIRSR" id="PIRSR036687-2"/>
    </source>
</evidence>
<dbReference type="InterPro" id="IPR001030">
    <property type="entry name" value="Acoase/IPM_deHydtase_lsu_aba"/>
</dbReference>
<feature type="binding site" evidence="18">
    <location>
        <begin position="244"/>
        <end position="246"/>
    </location>
    <ligand>
        <name>substrate</name>
    </ligand>
</feature>
<dbReference type="InterPro" id="IPR036008">
    <property type="entry name" value="Aconitase_4Fe-4S_dom"/>
</dbReference>
<evidence type="ECO:0000256" key="4">
    <source>
        <dbReference type="ARBA" id="ARBA00007185"/>
    </source>
</evidence>
<dbReference type="NCBIfam" id="NF006690">
    <property type="entry name" value="PRK09238.1"/>
    <property type="match status" value="1"/>
</dbReference>
<evidence type="ECO:0000256" key="3">
    <source>
        <dbReference type="ARBA" id="ARBA00005026"/>
    </source>
</evidence>
<keyword evidence="13 17" id="KW-0411">Iron-sulfur</keyword>
<evidence type="ECO:0000256" key="16">
    <source>
        <dbReference type="PIRNR" id="PIRNR036687"/>
    </source>
</evidence>
<evidence type="ECO:0000256" key="5">
    <source>
        <dbReference type="ARBA" id="ARBA00012926"/>
    </source>
</evidence>
<dbReference type="PROSITE" id="PS00450">
    <property type="entry name" value="ACONITASE_1"/>
    <property type="match status" value="1"/>
</dbReference>
<evidence type="ECO:0000313" key="22">
    <source>
        <dbReference type="EMBL" id="MDI9094502.1"/>
    </source>
</evidence>
<feature type="binding site" evidence="18">
    <location>
        <begin position="414"/>
        <end position="416"/>
    </location>
    <ligand>
        <name>substrate</name>
    </ligand>
</feature>
<evidence type="ECO:0000256" key="1">
    <source>
        <dbReference type="ARBA" id="ARBA00000118"/>
    </source>
</evidence>
<dbReference type="GO" id="GO:0047456">
    <property type="term" value="F:2-methylisocitrate dehydratase activity"/>
    <property type="evidence" value="ECO:0007669"/>
    <property type="project" value="UniProtKB-EC"/>
</dbReference>
<evidence type="ECO:0000256" key="11">
    <source>
        <dbReference type="ARBA" id="ARBA00022884"/>
    </source>
</evidence>
<evidence type="ECO:0000256" key="15">
    <source>
        <dbReference type="ARBA" id="ARBA00023501"/>
    </source>
</evidence>
<dbReference type="CDD" id="cd01576">
    <property type="entry name" value="AcnB_Swivel"/>
    <property type="match status" value="1"/>
</dbReference>
<dbReference type="InterPro" id="IPR015931">
    <property type="entry name" value="Acnase/IPM_dHydase_lsu_aba_1/3"/>
</dbReference>
<dbReference type="FunFam" id="3.20.19.10:FF:000004">
    <property type="entry name" value="Aconitate hydratase B"/>
    <property type="match status" value="1"/>
</dbReference>
<dbReference type="PANTHER" id="PTHR43160:SF4">
    <property type="entry name" value="ACONITATE HYDRATASE B"/>
    <property type="match status" value="1"/>
</dbReference>
<dbReference type="InterPro" id="IPR015933">
    <property type="entry name" value="Aconitase_B_HEAT-like_dom"/>
</dbReference>
<gene>
    <name evidence="22" type="primary">acnB</name>
    <name evidence="22" type="ORF">OGX73_17910</name>
</gene>
<name>A0AAW6UI08_PRORE</name>
<dbReference type="GO" id="GO:0006099">
    <property type="term" value="P:tricarboxylic acid cycle"/>
    <property type="evidence" value="ECO:0007669"/>
    <property type="project" value="UniProtKB-KW"/>
</dbReference>
<feature type="binding site" evidence="18">
    <location>
        <position position="498"/>
    </location>
    <ligand>
        <name>substrate</name>
    </ligand>
</feature>
<evidence type="ECO:0000256" key="14">
    <source>
        <dbReference type="ARBA" id="ARBA00023239"/>
    </source>
</evidence>
<evidence type="ECO:0000313" key="23">
    <source>
        <dbReference type="Proteomes" id="UP001159001"/>
    </source>
</evidence>
<keyword evidence="8 17" id="KW-0004">4Fe-4S</keyword>
<feature type="binding site" evidence="18">
    <location>
        <position position="191"/>
    </location>
    <ligand>
        <name>substrate</name>
    </ligand>
</feature>
<dbReference type="Proteomes" id="UP001159001">
    <property type="component" value="Unassembled WGS sequence"/>
</dbReference>
<evidence type="ECO:0000256" key="6">
    <source>
        <dbReference type="ARBA" id="ARBA00013250"/>
    </source>
</evidence>
<dbReference type="Pfam" id="PF06434">
    <property type="entry name" value="Aconitase_2_N"/>
    <property type="match status" value="1"/>
</dbReference>
<dbReference type="CDD" id="cd01581">
    <property type="entry name" value="AcnB"/>
    <property type="match status" value="1"/>
</dbReference>
<feature type="binding site" evidence="17">
    <location>
        <position position="772"/>
    </location>
    <ligand>
        <name>[4Fe-4S] cluster</name>
        <dbReference type="ChEBI" id="CHEBI:49883"/>
    </ligand>
</feature>
<dbReference type="InterPro" id="IPR036288">
    <property type="entry name" value="Aconitase_B_HEAT-like_dom_sf"/>
</dbReference>
<dbReference type="SUPFAM" id="SSF53732">
    <property type="entry name" value="Aconitase iron-sulfur domain"/>
    <property type="match status" value="1"/>
</dbReference>
<keyword evidence="10 17" id="KW-0479">Metal-binding</keyword>
<keyword evidence="11" id="KW-0694">RNA-binding</keyword>
<proteinExistence type="inferred from homology"/>
<dbReference type="PANTHER" id="PTHR43160">
    <property type="entry name" value="ACONITATE HYDRATASE B"/>
    <property type="match status" value="1"/>
</dbReference>
<evidence type="ECO:0000256" key="9">
    <source>
        <dbReference type="ARBA" id="ARBA00022532"/>
    </source>
</evidence>
<dbReference type="PROSITE" id="PS01244">
    <property type="entry name" value="ACONITASE_2"/>
    <property type="match status" value="1"/>
</dbReference>
<feature type="domain" description="Aconitase/3-isopropylmalate dehydratase large subunit alpha/beta/alpha" evidence="19">
    <location>
        <begin position="472"/>
        <end position="818"/>
    </location>
</feature>
<dbReference type="FunFam" id="3.30.499.10:FF:000008">
    <property type="entry name" value="Aconitate hydratase B"/>
    <property type="match status" value="1"/>
</dbReference>
<dbReference type="AlphaFoldDB" id="A0AAW6UI08"/>
<evidence type="ECO:0000256" key="2">
    <source>
        <dbReference type="ARBA" id="ARBA00004717"/>
    </source>
</evidence>
<organism evidence="22 23">
    <name type="scientific">Providencia rettgeri</name>
    <dbReference type="NCBI Taxonomy" id="587"/>
    <lineage>
        <taxon>Bacteria</taxon>
        <taxon>Pseudomonadati</taxon>
        <taxon>Pseudomonadota</taxon>
        <taxon>Gammaproteobacteria</taxon>
        <taxon>Enterobacterales</taxon>
        <taxon>Morganellaceae</taxon>
        <taxon>Providencia</taxon>
    </lineage>
</organism>
<evidence type="ECO:0000256" key="7">
    <source>
        <dbReference type="ARBA" id="ARBA00019379"/>
    </source>
</evidence>
<keyword evidence="14 16" id="KW-0456">Lyase</keyword>
<dbReference type="InterPro" id="IPR018136">
    <property type="entry name" value="Aconitase_4Fe-4S_BS"/>
</dbReference>
<dbReference type="GO" id="GO:0005829">
    <property type="term" value="C:cytosol"/>
    <property type="evidence" value="ECO:0007669"/>
    <property type="project" value="InterPro"/>
</dbReference>
<dbReference type="EMBL" id="JAOWIN010000014">
    <property type="protein sequence ID" value="MDI9094502.1"/>
    <property type="molecule type" value="Genomic_DNA"/>
</dbReference>
<dbReference type="Gene3D" id="3.30.499.10">
    <property type="entry name" value="Aconitase, domain 3"/>
    <property type="match status" value="2"/>
</dbReference>
<feature type="binding site" evidence="17">
    <location>
        <position position="769"/>
    </location>
    <ligand>
        <name>[4Fe-4S] cluster</name>
        <dbReference type="ChEBI" id="CHEBI:49883"/>
    </ligand>
</feature>
<comment type="catalytic activity">
    <reaction evidence="1 16">
        <text>(2S,3R)-3-hydroxybutane-1,2,3-tricarboxylate = 2-methyl-cis-aconitate + H2O</text>
        <dbReference type="Rhea" id="RHEA:17941"/>
        <dbReference type="ChEBI" id="CHEBI:15377"/>
        <dbReference type="ChEBI" id="CHEBI:57429"/>
        <dbReference type="ChEBI" id="CHEBI:57872"/>
        <dbReference type="EC" id="4.2.1.99"/>
    </reaction>
</comment>
<evidence type="ECO:0000256" key="12">
    <source>
        <dbReference type="ARBA" id="ARBA00023004"/>
    </source>
</evidence>
<dbReference type="GO" id="GO:0051539">
    <property type="term" value="F:4 iron, 4 sulfur cluster binding"/>
    <property type="evidence" value="ECO:0007669"/>
    <property type="project" value="UniProtKB-KW"/>
</dbReference>
<comment type="cofactor">
    <cofactor evidence="17">
        <name>[4Fe-4S] cluster</name>
        <dbReference type="ChEBI" id="CHEBI:49883"/>
    </cofactor>
    <text evidence="17">Binds 1 [4Fe-4S] cluster per subunit.</text>
</comment>
<evidence type="ECO:0000259" key="20">
    <source>
        <dbReference type="Pfam" id="PF06434"/>
    </source>
</evidence>
<dbReference type="GO" id="GO:0003994">
    <property type="term" value="F:aconitate hydratase activity"/>
    <property type="evidence" value="ECO:0007669"/>
    <property type="project" value="UniProtKB-EC"/>
</dbReference>
<evidence type="ECO:0000256" key="17">
    <source>
        <dbReference type="PIRSR" id="PIRSR036687-1"/>
    </source>
</evidence>
<comment type="caution">
    <text evidence="22">The sequence shown here is derived from an EMBL/GenBank/DDBJ whole genome shotgun (WGS) entry which is preliminary data.</text>
</comment>
<keyword evidence="12 17" id="KW-0408">Iron</keyword>